<dbReference type="GO" id="GO:0000287">
    <property type="term" value="F:magnesium ion binding"/>
    <property type="evidence" value="ECO:0007669"/>
    <property type="project" value="InterPro"/>
</dbReference>
<evidence type="ECO:0000313" key="2">
    <source>
        <dbReference type="EMBL" id="VFR20241.1"/>
    </source>
</evidence>
<evidence type="ECO:0000256" key="1">
    <source>
        <dbReference type="SAM" id="MobiDB-lite"/>
    </source>
</evidence>
<feature type="region of interest" description="Disordered" evidence="1">
    <location>
        <begin position="1"/>
        <end position="22"/>
    </location>
</feature>
<gene>
    <name evidence="3" type="ORF">ANDO1_1718</name>
    <name evidence="2" type="ORF">ANDO2_1625</name>
</gene>
<protein>
    <submittedName>
        <fullName evidence="2">Phage Holliday junction resolvase</fullName>
    </submittedName>
</protein>
<proteinExistence type="predicted"/>
<dbReference type="GO" id="GO:0006310">
    <property type="term" value="P:DNA recombination"/>
    <property type="evidence" value="ECO:0007669"/>
    <property type="project" value="InterPro"/>
</dbReference>
<dbReference type="Gene3D" id="3.30.1330.70">
    <property type="entry name" value="Holliday junction resolvase RusA"/>
    <property type="match status" value="1"/>
</dbReference>
<name>A0A484P5B6_9ZZZZ</name>
<reference evidence="2" key="1">
    <citation type="submission" date="2019-03" db="EMBL/GenBank/DDBJ databases">
        <authorList>
            <person name="Danneels B."/>
        </authorList>
    </citation>
    <scope>NUCLEOTIDE SEQUENCE</scope>
</reference>
<dbReference type="GO" id="GO:0006281">
    <property type="term" value="P:DNA repair"/>
    <property type="evidence" value="ECO:0007669"/>
    <property type="project" value="InterPro"/>
</dbReference>
<dbReference type="EMBL" id="CAADIB010000003">
    <property type="protein sequence ID" value="VFR20241.1"/>
    <property type="molecule type" value="Genomic_DNA"/>
</dbReference>
<dbReference type="InterPro" id="IPR036614">
    <property type="entry name" value="RusA-like_sf"/>
</dbReference>
<dbReference type="Pfam" id="PF05866">
    <property type="entry name" value="RusA"/>
    <property type="match status" value="1"/>
</dbReference>
<dbReference type="InterPro" id="IPR008822">
    <property type="entry name" value="Endonuclease_RusA-like"/>
</dbReference>
<dbReference type="SUPFAM" id="SSF103084">
    <property type="entry name" value="Holliday junction resolvase RusA"/>
    <property type="match status" value="1"/>
</dbReference>
<dbReference type="EMBL" id="CAADHZ010000027">
    <property type="protein sequence ID" value="VFR36941.1"/>
    <property type="molecule type" value="Genomic_DNA"/>
</dbReference>
<dbReference type="AlphaFoldDB" id="A0A484P5B6"/>
<accession>A0A484P5B6</accession>
<sequence length="162" mass="17645">MAQQIKFTVPGVPQGKGRARSSARIIPGKGGKPMAITRHYTPEKTVAYESLIRYAAAQAMEGRPPFTGPIRMEIDIVCPVPASWSKVRQRRALAGEIMPTVKPDGDNVEKAVKDGINGLVYRDDVQVVQDFKVKTYGEVPAVHVRVAELQGVESAQGAKRHA</sequence>
<organism evidence="2">
    <name type="scientific">plant metagenome</name>
    <dbReference type="NCBI Taxonomy" id="1297885"/>
    <lineage>
        <taxon>unclassified sequences</taxon>
        <taxon>metagenomes</taxon>
        <taxon>organismal metagenomes</taxon>
    </lineage>
</organism>
<evidence type="ECO:0000313" key="3">
    <source>
        <dbReference type="EMBL" id="VFR36941.1"/>
    </source>
</evidence>